<sequence length="107" mass="12265">MDSAALVRRYYAALDDHEYDVLEELLVPQFTHCRPDRTLEGREAFVRFMRDGRPTPDTSHALEAVVADETTVAVRGRVLDDGTELLEFADFFTLEAGRIVRLETYSR</sequence>
<evidence type="ECO:0000313" key="2">
    <source>
        <dbReference type="EMBL" id="SIS11872.1"/>
    </source>
</evidence>
<evidence type="ECO:0000259" key="1">
    <source>
        <dbReference type="Pfam" id="PF12680"/>
    </source>
</evidence>
<dbReference type="GO" id="GO:0016853">
    <property type="term" value="F:isomerase activity"/>
    <property type="evidence" value="ECO:0007669"/>
    <property type="project" value="UniProtKB-KW"/>
</dbReference>
<keyword evidence="2" id="KW-0413">Isomerase</keyword>
<dbReference type="Pfam" id="PF12680">
    <property type="entry name" value="SnoaL_2"/>
    <property type="match status" value="1"/>
</dbReference>
<dbReference type="EMBL" id="FTNR01000012">
    <property type="protein sequence ID" value="SIS11872.1"/>
    <property type="molecule type" value="Genomic_DNA"/>
</dbReference>
<name>A0A1N7GH54_9EURY</name>
<organism evidence="2 3">
    <name type="scientific">Natronorubrum thiooxidans</name>
    <dbReference type="NCBI Taxonomy" id="308853"/>
    <lineage>
        <taxon>Archaea</taxon>
        <taxon>Methanobacteriati</taxon>
        <taxon>Methanobacteriota</taxon>
        <taxon>Stenosarchaea group</taxon>
        <taxon>Halobacteria</taxon>
        <taxon>Halobacteriales</taxon>
        <taxon>Natrialbaceae</taxon>
        <taxon>Natronorubrum</taxon>
    </lineage>
</organism>
<protein>
    <submittedName>
        <fullName evidence="2">Ketosteroid isomerase-related protein</fullName>
    </submittedName>
</protein>
<evidence type="ECO:0000313" key="3">
    <source>
        <dbReference type="Proteomes" id="UP000185936"/>
    </source>
</evidence>
<dbReference type="STRING" id="308853.SAMN05421752_11249"/>
<accession>A0A1N7GH54</accession>
<keyword evidence="3" id="KW-1185">Reference proteome</keyword>
<feature type="domain" description="SnoaL-like" evidence="1">
    <location>
        <begin position="7"/>
        <end position="101"/>
    </location>
</feature>
<proteinExistence type="predicted"/>
<dbReference type="InterPro" id="IPR037401">
    <property type="entry name" value="SnoaL-like"/>
</dbReference>
<dbReference type="AlphaFoldDB" id="A0A1N7GH54"/>
<dbReference type="OrthoDB" id="145984at2157"/>
<dbReference type="Proteomes" id="UP000185936">
    <property type="component" value="Unassembled WGS sequence"/>
</dbReference>
<dbReference type="SUPFAM" id="SSF54427">
    <property type="entry name" value="NTF2-like"/>
    <property type="match status" value="1"/>
</dbReference>
<dbReference type="Gene3D" id="3.10.450.50">
    <property type="match status" value="1"/>
</dbReference>
<gene>
    <name evidence="2" type="ORF">SAMN05421752_11249</name>
</gene>
<reference evidence="3" key="1">
    <citation type="submission" date="2017-01" db="EMBL/GenBank/DDBJ databases">
        <authorList>
            <person name="Varghese N."/>
            <person name="Submissions S."/>
        </authorList>
    </citation>
    <scope>NUCLEOTIDE SEQUENCE [LARGE SCALE GENOMIC DNA]</scope>
    <source>
        <strain evidence="3">type strain: HArc-</strain>
    </source>
</reference>
<dbReference type="RefSeq" id="WP_076610076.1">
    <property type="nucleotide sequence ID" value="NZ_FTNR01000012.1"/>
</dbReference>
<dbReference type="InterPro" id="IPR032710">
    <property type="entry name" value="NTF2-like_dom_sf"/>
</dbReference>